<evidence type="ECO:0000313" key="6">
    <source>
        <dbReference type="Proteomes" id="UP001084197"/>
    </source>
</evidence>
<dbReference type="SUPFAM" id="SSF52540">
    <property type="entry name" value="P-loop containing nucleoside triphosphate hydrolases"/>
    <property type="match status" value="2"/>
</dbReference>
<evidence type="ECO:0000256" key="3">
    <source>
        <dbReference type="ARBA" id="ARBA00022840"/>
    </source>
</evidence>
<comment type="caution">
    <text evidence="5">The sequence shown here is derived from an EMBL/GenBank/DDBJ whole genome shotgun (WGS) entry which is preliminary data.</text>
</comment>
<dbReference type="GO" id="GO:0016887">
    <property type="term" value="F:ATP hydrolysis activity"/>
    <property type="evidence" value="ECO:0007669"/>
    <property type="project" value="InterPro"/>
</dbReference>
<dbReference type="PRINTS" id="PR00819">
    <property type="entry name" value="CBXCFQXSUPER"/>
</dbReference>
<proteinExistence type="inferred from homology"/>
<comment type="similarity">
    <text evidence="1">Belongs to the CbxX/CfxQ family.</text>
</comment>
<dbReference type="Gene3D" id="3.40.50.300">
    <property type="entry name" value="P-loop containing nucleotide triphosphate hydrolases"/>
    <property type="match status" value="2"/>
</dbReference>
<dbReference type="SMART" id="SM00382">
    <property type="entry name" value="AAA"/>
    <property type="match status" value="2"/>
</dbReference>
<protein>
    <submittedName>
        <fullName evidence="5">AAA family ATPase</fullName>
    </submittedName>
</protein>
<keyword evidence="2" id="KW-0547">Nucleotide-binding</keyword>
<dbReference type="InterPro" id="IPR003593">
    <property type="entry name" value="AAA+_ATPase"/>
</dbReference>
<dbReference type="InterPro" id="IPR041627">
    <property type="entry name" value="AAA_lid_6"/>
</dbReference>
<gene>
    <name evidence="5" type="ORF">OWO01_14900</name>
</gene>
<reference evidence="5" key="1">
    <citation type="submission" date="2022-11" db="EMBL/GenBank/DDBJ databases">
        <title>WGS of Natronobacillus azotifigens 24KS-1, an anaerobic diazotrophic haloalkaliphile from soda-rich habitats.</title>
        <authorList>
            <person name="Sorokin D.Y."/>
            <person name="Merkel A.Y."/>
        </authorList>
    </citation>
    <scope>NUCLEOTIDE SEQUENCE</scope>
    <source>
        <strain evidence="5">24KS-1</strain>
    </source>
</reference>
<dbReference type="RefSeq" id="WP_268781270.1">
    <property type="nucleotide sequence ID" value="NZ_JAPRAT010000039.1"/>
</dbReference>
<keyword evidence="6" id="KW-1185">Reference proteome</keyword>
<keyword evidence="3" id="KW-0067">ATP-binding</keyword>
<dbReference type="Pfam" id="PF17866">
    <property type="entry name" value="AAA_lid_6"/>
    <property type="match status" value="2"/>
</dbReference>
<name>A0A9J6RH90_9BACI</name>
<dbReference type="FunFam" id="3.40.50.300:FF:000216">
    <property type="entry name" value="Type VII secretion ATPase EccA"/>
    <property type="match status" value="2"/>
</dbReference>
<dbReference type="Gene3D" id="1.10.8.60">
    <property type="match status" value="2"/>
</dbReference>
<organism evidence="5 6">
    <name type="scientific">Natronobacillus azotifigens</name>
    <dbReference type="NCBI Taxonomy" id="472978"/>
    <lineage>
        <taxon>Bacteria</taxon>
        <taxon>Bacillati</taxon>
        <taxon>Bacillota</taxon>
        <taxon>Bacilli</taxon>
        <taxon>Bacillales</taxon>
        <taxon>Bacillaceae</taxon>
        <taxon>Natronobacillus</taxon>
    </lineage>
</organism>
<dbReference type="CDD" id="cd00009">
    <property type="entry name" value="AAA"/>
    <property type="match status" value="2"/>
</dbReference>
<evidence type="ECO:0000256" key="2">
    <source>
        <dbReference type="ARBA" id="ARBA00022741"/>
    </source>
</evidence>
<evidence type="ECO:0000256" key="1">
    <source>
        <dbReference type="ARBA" id="ARBA00010378"/>
    </source>
</evidence>
<dbReference type="PANTHER" id="PTHR43392">
    <property type="entry name" value="AAA-TYPE ATPASE FAMILY PROTEIN / ANKYRIN REPEAT FAMILY PROTEIN"/>
    <property type="match status" value="1"/>
</dbReference>
<dbReference type="InterPro" id="IPR000641">
    <property type="entry name" value="CbxX/CfxQ"/>
</dbReference>
<dbReference type="GO" id="GO:0005524">
    <property type="term" value="F:ATP binding"/>
    <property type="evidence" value="ECO:0007669"/>
    <property type="project" value="UniProtKB-KW"/>
</dbReference>
<dbReference type="InterPro" id="IPR027417">
    <property type="entry name" value="P-loop_NTPase"/>
</dbReference>
<dbReference type="Pfam" id="PF00004">
    <property type="entry name" value="AAA"/>
    <property type="match status" value="2"/>
</dbReference>
<evidence type="ECO:0000259" key="4">
    <source>
        <dbReference type="SMART" id="SM00382"/>
    </source>
</evidence>
<dbReference type="InterPro" id="IPR003959">
    <property type="entry name" value="ATPase_AAA_core"/>
</dbReference>
<evidence type="ECO:0000313" key="5">
    <source>
        <dbReference type="EMBL" id="MCZ0704497.1"/>
    </source>
</evidence>
<dbReference type="Proteomes" id="UP001084197">
    <property type="component" value="Unassembled WGS sequence"/>
</dbReference>
<accession>A0A9J6RH90</accession>
<feature type="domain" description="AAA+ ATPase" evidence="4">
    <location>
        <begin position="263"/>
        <end position="405"/>
    </location>
</feature>
<sequence length="761" mass="87273">MTNYAILSKIKEKQVLAWDDLDKVAPYKELDLLRALDQIEKGEHHLTETAISGLYTMLAFQRLVRHKNSDELVDVLLDKAATYDDTVPVYQSLVTVKNYLSIYFHLQQIDFHTWSIRETDFDSAKRNKLTDWQSQIESYHDATRSIRLKKKESKLETIYFQLKDALLVLEEEMETALKLIEAKRTGVPTKEINKTIQAIVKLQHEFYENFPKALNADVQRSPLDQLEDMIGLEEIKQYLKQYYSYLKYQQDRKKIGFQMIDDPGLHMIITGNPGTGKTTISRLLADIYHELGLLESNRVIEVNRSHLIGSYVGQSEENTINYIKQAVGGVLFIDEAYSLRRQDQSGNDYGQAVIDTLVSAMTSGEYANKFAVILAGYPEETRQFLWSNPGLRSRFPDQNMMELPDFEINELVQIAENNALQNDYYFTETARNSLSGLIERAKVDDTFGNARTVRDLVMKAIFSKGASETVGANDNWLEHMRIESKDLAVLDDAKDSTDPMYQLDQLIGLKNIKEEVKKLSSFVKIQQQRKAQGYPTVPIQLHAVFSGHPGTGKTTVAKIYSRLLKECGLLKRGHFILASRSDLVAGYVGQTAIKTKQKIREALGGVLFIDEAYALFRGENDFGKEAIDTLVDEMTKHNENLVVILAGYQQEMERFIQSNPGLSSRFKKYFTFLDYTAEELIEITLYHIERYHYSLDEAAKDYLLQQFSRQSIKGNARFVVNLVEEAIQFQALRIDQQVNEQEFVRINKEDVTKAWLAVKGD</sequence>
<dbReference type="EMBL" id="JAPRAT010000039">
    <property type="protein sequence ID" value="MCZ0704497.1"/>
    <property type="molecule type" value="Genomic_DNA"/>
</dbReference>
<dbReference type="InterPro" id="IPR050773">
    <property type="entry name" value="CbxX/CfxQ_RuBisCO_ESX"/>
</dbReference>
<dbReference type="PANTHER" id="PTHR43392:SF2">
    <property type="entry name" value="AAA-TYPE ATPASE FAMILY PROTEIN _ ANKYRIN REPEAT FAMILY PROTEIN"/>
    <property type="match status" value="1"/>
</dbReference>
<dbReference type="AlphaFoldDB" id="A0A9J6RH90"/>
<feature type="domain" description="AAA+ ATPase" evidence="4">
    <location>
        <begin position="539"/>
        <end position="674"/>
    </location>
</feature>